<evidence type="ECO:0000313" key="3">
    <source>
        <dbReference type="Proteomes" id="UP000708208"/>
    </source>
</evidence>
<evidence type="ECO:0000256" key="1">
    <source>
        <dbReference type="SAM" id="MobiDB-lite"/>
    </source>
</evidence>
<proteinExistence type="predicted"/>
<feature type="non-terminal residue" evidence="2">
    <location>
        <position position="1"/>
    </location>
</feature>
<dbReference type="Proteomes" id="UP000708208">
    <property type="component" value="Unassembled WGS sequence"/>
</dbReference>
<dbReference type="AlphaFoldDB" id="A0A8J2LE31"/>
<gene>
    <name evidence="2" type="ORF">AFUS01_LOCUS39724</name>
</gene>
<comment type="caution">
    <text evidence="2">The sequence shown here is derived from an EMBL/GenBank/DDBJ whole genome shotgun (WGS) entry which is preliminary data.</text>
</comment>
<sequence>RSFTVTARTLKDRLATIQKAYKSQTLPKTGSEEERSERADLVEDIERMIDSARVVNTIVEIHDGSSHGLELDEEGNHYLLITSEKTGNNREADSDNPVSKKARLEEKHEAEKARESALQKMIAGKFFYI</sequence>
<keyword evidence="3" id="KW-1185">Reference proteome</keyword>
<feature type="region of interest" description="Disordered" evidence="1">
    <location>
        <begin position="83"/>
        <end position="111"/>
    </location>
</feature>
<reference evidence="2" key="1">
    <citation type="submission" date="2021-06" db="EMBL/GenBank/DDBJ databases">
        <authorList>
            <person name="Hodson N. C."/>
            <person name="Mongue J. A."/>
            <person name="Jaron S. K."/>
        </authorList>
    </citation>
    <scope>NUCLEOTIDE SEQUENCE</scope>
</reference>
<organism evidence="2 3">
    <name type="scientific">Allacma fusca</name>
    <dbReference type="NCBI Taxonomy" id="39272"/>
    <lineage>
        <taxon>Eukaryota</taxon>
        <taxon>Metazoa</taxon>
        <taxon>Ecdysozoa</taxon>
        <taxon>Arthropoda</taxon>
        <taxon>Hexapoda</taxon>
        <taxon>Collembola</taxon>
        <taxon>Symphypleona</taxon>
        <taxon>Sminthuridae</taxon>
        <taxon>Allacma</taxon>
    </lineage>
</organism>
<evidence type="ECO:0000313" key="2">
    <source>
        <dbReference type="EMBL" id="CAG7829883.1"/>
    </source>
</evidence>
<feature type="compositionally biased region" description="Basic and acidic residues" evidence="1">
    <location>
        <begin position="102"/>
        <end position="111"/>
    </location>
</feature>
<name>A0A8J2LE31_9HEXA</name>
<dbReference type="EMBL" id="CAJVCH010553327">
    <property type="protein sequence ID" value="CAG7829883.1"/>
    <property type="molecule type" value="Genomic_DNA"/>
</dbReference>
<protein>
    <submittedName>
        <fullName evidence="2">Uncharacterized protein</fullName>
    </submittedName>
</protein>
<accession>A0A8J2LE31</accession>